<dbReference type="Proteomes" id="UP001139648">
    <property type="component" value="Unassembled WGS sequence"/>
</dbReference>
<comment type="caution">
    <text evidence="1">The sequence shown here is derived from an EMBL/GenBank/DDBJ whole genome shotgun (WGS) entry which is preliminary data.</text>
</comment>
<evidence type="ECO:0000313" key="1">
    <source>
        <dbReference type="EMBL" id="MCP2353821.1"/>
    </source>
</evidence>
<reference evidence="1" key="1">
    <citation type="submission" date="2022-06" db="EMBL/GenBank/DDBJ databases">
        <title>Sequencing the genomes of 1000 actinobacteria strains.</title>
        <authorList>
            <person name="Klenk H.-P."/>
        </authorList>
    </citation>
    <scope>NUCLEOTIDE SEQUENCE</scope>
    <source>
        <strain evidence="1">DSM 46694</strain>
    </source>
</reference>
<evidence type="ECO:0000313" key="2">
    <source>
        <dbReference type="Proteomes" id="UP001139648"/>
    </source>
</evidence>
<accession>A0A9X2GEC8</accession>
<keyword evidence="2" id="KW-1185">Reference proteome</keyword>
<sequence>MVMLTRGVPDPCHTFEITAVLTPEAVIRGAGEIATDARVALVDSRTMHDRPAIVATLLLWNSGLAVVVGDPSRVPDDLVTPIDAYMAAAEAEGKRVQTELLIMEDAMHLYDDISEIARAFETYRAS</sequence>
<gene>
    <name evidence="1" type="ORF">HD597_000841</name>
</gene>
<dbReference type="RefSeq" id="WP_253740311.1">
    <property type="nucleotide sequence ID" value="NZ_BAABKA010000078.1"/>
</dbReference>
<proteinExistence type="predicted"/>
<protein>
    <submittedName>
        <fullName evidence="1">Uncharacterized protein</fullName>
    </submittedName>
</protein>
<dbReference type="EMBL" id="JAMZEB010000001">
    <property type="protein sequence ID" value="MCP2353821.1"/>
    <property type="molecule type" value="Genomic_DNA"/>
</dbReference>
<name>A0A9X2GEC8_9ACTN</name>
<dbReference type="AlphaFoldDB" id="A0A9X2GEC8"/>
<organism evidence="1 2">
    <name type="scientific">Nonomuraea thailandensis</name>
    <dbReference type="NCBI Taxonomy" id="1188745"/>
    <lineage>
        <taxon>Bacteria</taxon>
        <taxon>Bacillati</taxon>
        <taxon>Actinomycetota</taxon>
        <taxon>Actinomycetes</taxon>
        <taxon>Streptosporangiales</taxon>
        <taxon>Streptosporangiaceae</taxon>
        <taxon>Nonomuraea</taxon>
    </lineage>
</organism>